<dbReference type="KEGG" id="vmo:VMUT_2115"/>
<dbReference type="AlphaFoldDB" id="F0QX23"/>
<proteinExistence type="predicted"/>
<dbReference type="eggNOG" id="arCOG10466">
    <property type="taxonomic scope" value="Archaea"/>
</dbReference>
<evidence type="ECO:0000256" key="1">
    <source>
        <dbReference type="SAM" id="MobiDB-lite"/>
    </source>
</evidence>
<name>F0QX23_VULM7</name>
<feature type="compositionally biased region" description="Basic and acidic residues" evidence="1">
    <location>
        <begin position="92"/>
        <end position="105"/>
    </location>
</feature>
<dbReference type="GeneID" id="10289767"/>
<keyword evidence="2" id="KW-1133">Transmembrane helix</keyword>
<feature type="transmembrane region" description="Helical" evidence="2">
    <location>
        <begin position="56"/>
        <end position="81"/>
    </location>
</feature>
<evidence type="ECO:0000256" key="2">
    <source>
        <dbReference type="SAM" id="Phobius"/>
    </source>
</evidence>
<gene>
    <name evidence="3" type="ordered locus">VMUT_2115</name>
</gene>
<feature type="region of interest" description="Disordered" evidence="1">
    <location>
        <begin position="92"/>
        <end position="112"/>
    </location>
</feature>
<organism evidence="3 4">
    <name type="scientific">Vulcanisaeta moutnovskia (strain 768-28)</name>
    <dbReference type="NCBI Taxonomy" id="985053"/>
    <lineage>
        <taxon>Archaea</taxon>
        <taxon>Thermoproteota</taxon>
        <taxon>Thermoprotei</taxon>
        <taxon>Thermoproteales</taxon>
        <taxon>Thermoproteaceae</taxon>
        <taxon>Vulcanisaeta</taxon>
    </lineage>
</organism>
<protein>
    <submittedName>
        <fullName evidence="3">Uncharacterized protein</fullName>
    </submittedName>
</protein>
<dbReference type="RefSeq" id="WP_013605473.1">
    <property type="nucleotide sequence ID" value="NC_015151.1"/>
</dbReference>
<keyword evidence="2" id="KW-0812">Transmembrane</keyword>
<feature type="transmembrane region" description="Helical" evidence="2">
    <location>
        <begin position="12"/>
        <end position="36"/>
    </location>
</feature>
<keyword evidence="4" id="KW-1185">Reference proteome</keyword>
<evidence type="ECO:0000313" key="4">
    <source>
        <dbReference type="Proteomes" id="UP000007485"/>
    </source>
</evidence>
<dbReference type="EMBL" id="CP002529">
    <property type="protein sequence ID" value="ADY02312.1"/>
    <property type="molecule type" value="Genomic_DNA"/>
</dbReference>
<accession>F0QX23</accession>
<reference evidence="3 4" key="1">
    <citation type="journal article" date="2011" name="J. Bacteriol.">
        <title>Complete genome sequence of 'Vulcanisaeta moutnovskia' strain 768-28, a novel member of the hyperthermophilic crenarchaeal genus vulcanisaeta.</title>
        <authorList>
            <person name="Gumerov V.M."/>
            <person name="Mardanov A.V."/>
            <person name="Beletsky A.V."/>
            <person name="Prokofeva M.I."/>
            <person name="Bonch-Osmolovskaya E.A."/>
            <person name="Ravin N.V."/>
            <person name="Skryabin K.G."/>
        </authorList>
    </citation>
    <scope>NUCLEOTIDE SEQUENCE [LARGE SCALE GENOMIC DNA]</scope>
    <source>
        <strain evidence="3 4">768-28</strain>
    </source>
</reference>
<dbReference type="OrthoDB" id="29040at2157"/>
<sequence>MNLGNIVKYVNAAYAGLMIGLAAYFVILIKHGYTFITSSSISISQLFSSGALGPLALGIIPWTLMIMIIATIFIVLINMIYENSLRPIRREKEKGKEAKIREERKTRGKSKR</sequence>
<dbReference type="HOGENOM" id="CLU_2217200_0_0_2"/>
<keyword evidence="2" id="KW-0472">Membrane</keyword>
<dbReference type="Proteomes" id="UP000007485">
    <property type="component" value="Chromosome"/>
</dbReference>
<evidence type="ECO:0000313" key="3">
    <source>
        <dbReference type="EMBL" id="ADY02312.1"/>
    </source>
</evidence>